<keyword evidence="3" id="KW-0808">Transferase</keyword>
<feature type="domain" description="Glycosyltransferase subfamily 4-like N-terminal" evidence="2">
    <location>
        <begin position="54"/>
        <end position="166"/>
    </location>
</feature>
<dbReference type="EC" id="2.4.1.57" evidence="3"/>
<dbReference type="AlphaFoldDB" id="A0A174QAY2"/>
<dbReference type="PANTHER" id="PTHR12526">
    <property type="entry name" value="GLYCOSYLTRANSFERASE"/>
    <property type="match status" value="1"/>
</dbReference>
<proteinExistence type="predicted"/>
<dbReference type="Pfam" id="PF13439">
    <property type="entry name" value="Glyco_transf_4"/>
    <property type="match status" value="1"/>
</dbReference>
<dbReference type="Proteomes" id="UP000095762">
    <property type="component" value="Unassembled WGS sequence"/>
</dbReference>
<reference evidence="3 4" key="1">
    <citation type="submission" date="2015-09" db="EMBL/GenBank/DDBJ databases">
        <authorList>
            <consortium name="Pathogen Informatics"/>
        </authorList>
    </citation>
    <scope>NUCLEOTIDE SEQUENCE [LARGE SCALE GENOMIC DNA]</scope>
    <source>
        <strain evidence="3 4">2789STDY5834957</strain>
    </source>
</reference>
<dbReference type="GO" id="GO:0016757">
    <property type="term" value="F:glycosyltransferase activity"/>
    <property type="evidence" value="ECO:0007669"/>
    <property type="project" value="UniProtKB-KW"/>
</dbReference>
<sequence>MKEKISTPKVLMVGPGRNVMGGISTVVNSYYELGLDKKIGLRYISSMEDGSKIKKLAIAFSSYIEFSRHIKECDIVHVHMAAQASFTRKSIFIKKAKKAGKKIIIHQHSADFDDFYFKQCDAKKRKQIKKIFAMADIIIVLSEEWAKFFGENICDLEKIVILYNGVIIPKYCKKDYTDTNVLFLGRLGERKGSYDLLKAIPDILKVIPDAHFYLGGDGDIVKSQKLIDENGIQNHVKLLGWVRNEEKEIYLKKCSIFILPSYHEGMPMALLEAMSYGLAAISTNAGGISRIIDNGCNGFRIEAGDIEAIKSKLKCLLCDPQLKKKLGINGYNTVKNGFNVEKNIKKLEQIYSELINKNGVTR</sequence>
<dbReference type="InterPro" id="IPR001296">
    <property type="entry name" value="Glyco_trans_1"/>
</dbReference>
<dbReference type="CDD" id="cd03801">
    <property type="entry name" value="GT4_PimA-like"/>
    <property type="match status" value="1"/>
</dbReference>
<name>A0A174QAY2_9FIRM</name>
<dbReference type="RefSeq" id="WP_055059389.1">
    <property type="nucleotide sequence ID" value="NZ_CZBP01000003.1"/>
</dbReference>
<dbReference type="SUPFAM" id="SSF53756">
    <property type="entry name" value="UDP-Glycosyltransferase/glycogen phosphorylase"/>
    <property type="match status" value="1"/>
</dbReference>
<protein>
    <submittedName>
        <fullName evidence="3">GDP-mannose-dependent alpha-(1-6)-phosphatidylinositol monomannoside mannosyltransferase</fullName>
        <ecNumber evidence="3">2.4.1.57</ecNumber>
    </submittedName>
</protein>
<dbReference type="EMBL" id="CZBP01000003">
    <property type="protein sequence ID" value="CUP70472.1"/>
    <property type="molecule type" value="Genomic_DNA"/>
</dbReference>
<evidence type="ECO:0000313" key="4">
    <source>
        <dbReference type="Proteomes" id="UP000095762"/>
    </source>
</evidence>
<dbReference type="InterPro" id="IPR028098">
    <property type="entry name" value="Glyco_trans_4-like_N"/>
</dbReference>
<evidence type="ECO:0000259" key="1">
    <source>
        <dbReference type="Pfam" id="PF00534"/>
    </source>
</evidence>
<evidence type="ECO:0000313" key="3">
    <source>
        <dbReference type="EMBL" id="CUP70472.1"/>
    </source>
</evidence>
<dbReference type="Gene3D" id="3.40.50.2000">
    <property type="entry name" value="Glycogen Phosphorylase B"/>
    <property type="match status" value="2"/>
</dbReference>
<organism evidence="3 4">
    <name type="scientific">Blautia obeum</name>
    <dbReference type="NCBI Taxonomy" id="40520"/>
    <lineage>
        <taxon>Bacteria</taxon>
        <taxon>Bacillati</taxon>
        <taxon>Bacillota</taxon>
        <taxon>Clostridia</taxon>
        <taxon>Lachnospirales</taxon>
        <taxon>Lachnospiraceae</taxon>
        <taxon>Blautia</taxon>
    </lineage>
</organism>
<accession>A0A174QAY2</accession>
<keyword evidence="3" id="KW-0328">Glycosyltransferase</keyword>
<evidence type="ECO:0000259" key="2">
    <source>
        <dbReference type="Pfam" id="PF13439"/>
    </source>
</evidence>
<gene>
    <name evidence="3" type="primary">pimB</name>
    <name evidence="3" type="ORF">ERS852569_00470</name>
</gene>
<dbReference type="Pfam" id="PF00534">
    <property type="entry name" value="Glycos_transf_1"/>
    <property type="match status" value="1"/>
</dbReference>
<feature type="domain" description="Glycosyl transferase family 1" evidence="1">
    <location>
        <begin position="177"/>
        <end position="332"/>
    </location>
</feature>